<evidence type="ECO:0000259" key="7">
    <source>
        <dbReference type="Pfam" id="PF20160"/>
    </source>
</evidence>
<dbReference type="PRINTS" id="PR00364">
    <property type="entry name" value="DISEASERSIST"/>
</dbReference>
<dbReference type="GeneID" id="107434979"/>
<accession>A0ABM4AAS9</accession>
<keyword evidence="4" id="KW-0520">NAD</keyword>
<feature type="domain" description="NB-ARC" evidence="6">
    <location>
        <begin position="28"/>
        <end position="105"/>
    </location>
</feature>
<feature type="domain" description="C-JID" evidence="7">
    <location>
        <begin position="446"/>
        <end position="597"/>
    </location>
</feature>
<evidence type="ECO:0000259" key="6">
    <source>
        <dbReference type="Pfam" id="PF00931"/>
    </source>
</evidence>
<dbReference type="PANTHER" id="PTHR11017:SF385">
    <property type="entry name" value="DISEASE RESISTANCE PROTEIN (TIR-NBS-LRR CLASS)-RELATED"/>
    <property type="match status" value="1"/>
</dbReference>
<evidence type="ECO:0000313" key="9">
    <source>
        <dbReference type="RefSeq" id="XP_060673831.1"/>
    </source>
</evidence>
<dbReference type="Pfam" id="PF20160">
    <property type="entry name" value="C-JID"/>
    <property type="match status" value="1"/>
</dbReference>
<dbReference type="InterPro" id="IPR027417">
    <property type="entry name" value="P-loop_NTPase"/>
</dbReference>
<protein>
    <recommendedName>
        <fullName evidence="1">ADP-ribosyl cyclase/cyclic ADP-ribose hydrolase</fullName>
        <ecNumber evidence="1">3.2.2.6</ecNumber>
    </recommendedName>
</protein>
<dbReference type="InterPro" id="IPR045344">
    <property type="entry name" value="C-JID"/>
</dbReference>
<dbReference type="Pfam" id="PF00931">
    <property type="entry name" value="NB-ARC"/>
    <property type="match status" value="1"/>
</dbReference>
<keyword evidence="8" id="KW-1185">Reference proteome</keyword>
<keyword evidence="2" id="KW-0433">Leucine-rich repeat</keyword>
<dbReference type="Proteomes" id="UP001652623">
    <property type="component" value="Chromosome 6"/>
</dbReference>
<organism evidence="8 9">
    <name type="scientific">Ziziphus jujuba</name>
    <name type="common">Chinese jujube</name>
    <name type="synonym">Ziziphus sativa</name>
    <dbReference type="NCBI Taxonomy" id="326968"/>
    <lineage>
        <taxon>Eukaryota</taxon>
        <taxon>Viridiplantae</taxon>
        <taxon>Streptophyta</taxon>
        <taxon>Embryophyta</taxon>
        <taxon>Tracheophyta</taxon>
        <taxon>Spermatophyta</taxon>
        <taxon>Magnoliopsida</taxon>
        <taxon>eudicotyledons</taxon>
        <taxon>Gunneridae</taxon>
        <taxon>Pentapetalae</taxon>
        <taxon>rosids</taxon>
        <taxon>fabids</taxon>
        <taxon>Rosales</taxon>
        <taxon>Rhamnaceae</taxon>
        <taxon>Paliureae</taxon>
        <taxon>Ziziphus</taxon>
    </lineage>
</organism>
<dbReference type="SUPFAM" id="SSF52058">
    <property type="entry name" value="L domain-like"/>
    <property type="match status" value="1"/>
</dbReference>
<gene>
    <name evidence="9" type="primary">LOC107434979</name>
</gene>
<name>A0ABM4AAS9_ZIZJJ</name>
<evidence type="ECO:0000256" key="1">
    <source>
        <dbReference type="ARBA" id="ARBA00011982"/>
    </source>
</evidence>
<evidence type="ECO:0000256" key="3">
    <source>
        <dbReference type="ARBA" id="ARBA00022737"/>
    </source>
</evidence>
<evidence type="ECO:0000313" key="8">
    <source>
        <dbReference type="Proteomes" id="UP001652623"/>
    </source>
</evidence>
<sequence>MELRNVLLSQLFYHEKTIPSLESTHPQERLYRTKVLIVLDDLDDAISQLNELLPKGYKFGAGSRIIVTTRDAQLVKSRTNRVYEVERLNDVEALKLFRLHAFENNCGLKGYEALSKNVADYAYGNPLGFEGLGSSLHSKSIEEWRENLVELVMPKSQLVELYWNEDQPIGKLKKINLSYSEGLIQIPNMSGAMNLQSIDLQGCTSLIQVPSYFKNLDKLQLLDLGCKYLKDGTENLPLHIRDLKLSGTAIEVLPSSFVCLLDLIYLDLGGCKDLKDGIENLPLKIRNLTLDGTAIEVLPLSFGCLLDLKFLSMSGCKNLKDGIENLPLNVKDLKLSGTAIEELPSSFWCLLNLGVLDLSGCKNLKNGIENLPLNIIILRLSETTIEALPSSFRRLLNIEYLDLVDSEIRKLYKTFRWHTRTNIIANRLRRKIPYIQDIACLDTVYPGDEIPEWFSHQIDYGNSLHFHLPPNWFHDINHPRFKFVYCIVLLNRTGQNAFLGFESKFKTNMNRDDRPYVYQAPLASLTLGTICPDHVFMCYWEIDLIRVFGAEWSCVHINVIEASCRAVIEGEGVINWETKKFRLELGNTWDTADKNKKRFGEFSGQPNAYQDKVVSRDPQINSKRIKASSND</sequence>
<dbReference type="Gene3D" id="3.40.50.300">
    <property type="entry name" value="P-loop containing nucleotide triphosphate hydrolases"/>
    <property type="match status" value="1"/>
</dbReference>
<dbReference type="PANTHER" id="PTHR11017">
    <property type="entry name" value="LEUCINE-RICH REPEAT-CONTAINING PROTEIN"/>
    <property type="match status" value="1"/>
</dbReference>
<dbReference type="RefSeq" id="XP_060673831.1">
    <property type="nucleotide sequence ID" value="XM_060817848.1"/>
</dbReference>
<keyword evidence="3" id="KW-0677">Repeat</keyword>
<dbReference type="SUPFAM" id="SSF52540">
    <property type="entry name" value="P-loop containing nucleoside triphosphate hydrolases"/>
    <property type="match status" value="1"/>
</dbReference>
<proteinExistence type="predicted"/>
<evidence type="ECO:0000256" key="2">
    <source>
        <dbReference type="ARBA" id="ARBA00022614"/>
    </source>
</evidence>
<comment type="catalytic activity">
    <reaction evidence="5">
        <text>NAD(+) + H2O = ADP-D-ribose + nicotinamide + H(+)</text>
        <dbReference type="Rhea" id="RHEA:16301"/>
        <dbReference type="ChEBI" id="CHEBI:15377"/>
        <dbReference type="ChEBI" id="CHEBI:15378"/>
        <dbReference type="ChEBI" id="CHEBI:17154"/>
        <dbReference type="ChEBI" id="CHEBI:57540"/>
        <dbReference type="ChEBI" id="CHEBI:57967"/>
        <dbReference type="EC" id="3.2.2.6"/>
    </reaction>
    <physiologicalReaction direction="left-to-right" evidence="5">
        <dbReference type="Rhea" id="RHEA:16302"/>
    </physiologicalReaction>
</comment>
<dbReference type="InterPro" id="IPR032675">
    <property type="entry name" value="LRR_dom_sf"/>
</dbReference>
<dbReference type="EC" id="3.2.2.6" evidence="1"/>
<dbReference type="InterPro" id="IPR042197">
    <property type="entry name" value="Apaf_helical"/>
</dbReference>
<evidence type="ECO:0000256" key="5">
    <source>
        <dbReference type="ARBA" id="ARBA00047304"/>
    </source>
</evidence>
<dbReference type="InterPro" id="IPR002182">
    <property type="entry name" value="NB-ARC"/>
</dbReference>
<dbReference type="Gene3D" id="1.10.8.430">
    <property type="entry name" value="Helical domain of apoptotic protease-activating factors"/>
    <property type="match status" value="1"/>
</dbReference>
<dbReference type="Gene3D" id="3.80.10.10">
    <property type="entry name" value="Ribonuclease Inhibitor"/>
    <property type="match status" value="2"/>
</dbReference>
<dbReference type="InterPro" id="IPR044974">
    <property type="entry name" value="Disease_R_plants"/>
</dbReference>
<evidence type="ECO:0000256" key="4">
    <source>
        <dbReference type="ARBA" id="ARBA00023027"/>
    </source>
</evidence>
<reference evidence="9" key="1">
    <citation type="submission" date="2025-08" db="UniProtKB">
        <authorList>
            <consortium name="RefSeq"/>
        </authorList>
    </citation>
    <scope>IDENTIFICATION</scope>
    <source>
        <tissue evidence="9">Seedling</tissue>
    </source>
</reference>